<evidence type="ECO:0000313" key="2">
    <source>
        <dbReference type="Proteomes" id="UP000019063"/>
    </source>
</evidence>
<organism evidence="1 2">
    <name type="scientific">Roseivivax marinus</name>
    <dbReference type="NCBI Taxonomy" id="1379903"/>
    <lineage>
        <taxon>Bacteria</taxon>
        <taxon>Pseudomonadati</taxon>
        <taxon>Pseudomonadota</taxon>
        <taxon>Alphaproteobacteria</taxon>
        <taxon>Rhodobacterales</taxon>
        <taxon>Roseobacteraceae</taxon>
        <taxon>Roseivivax</taxon>
    </lineage>
</organism>
<dbReference type="RefSeq" id="WP_043844692.1">
    <property type="nucleotide sequence ID" value="NZ_AQQW01000006.1"/>
</dbReference>
<evidence type="ECO:0000313" key="1">
    <source>
        <dbReference type="EMBL" id="ETW12697.1"/>
    </source>
</evidence>
<dbReference type="AlphaFoldDB" id="W4HIX6"/>
<reference evidence="1 2" key="1">
    <citation type="journal article" date="2014" name="Antonie Van Leeuwenhoek">
        <title>Roseivivax atlanticus sp. nov., isolated from surface seawater of the Atlantic Ocean.</title>
        <authorList>
            <person name="Li G."/>
            <person name="Lai Q."/>
            <person name="Liu X."/>
            <person name="Sun F."/>
            <person name="Shao Z."/>
        </authorList>
    </citation>
    <scope>NUCLEOTIDE SEQUENCE [LARGE SCALE GENOMIC DNA]</scope>
    <source>
        <strain evidence="1 2">22II-s10s</strain>
    </source>
</reference>
<sequence length="181" mass="18379">MPDTLKDIPSRPGDGIESLIDAPVVILLPCSDALSPECRALLRRAFAGPGAHVICMREAGNGSSFGAPCLRAGATEMAFAELGGRPGEITALRRPTGWAGQSNTFTMLARQVGAVAQAIGAYRLILMPGSDADVEHQATGQIADMAAAMFDLQVSHVPDAITAPAGGTAAHGGSGIVFAGA</sequence>
<comment type="caution">
    <text evidence="1">The sequence shown here is derived from an EMBL/GenBank/DDBJ whole genome shotgun (WGS) entry which is preliminary data.</text>
</comment>
<protein>
    <submittedName>
        <fullName evidence="1">Uncharacterized protein</fullName>
    </submittedName>
</protein>
<dbReference type="EMBL" id="AQQW01000006">
    <property type="protein sequence ID" value="ETW12697.1"/>
    <property type="molecule type" value="Genomic_DNA"/>
</dbReference>
<accession>W4HIX6</accession>
<dbReference type="STRING" id="1379903.ATO8_11784"/>
<dbReference type="eggNOG" id="COG2120">
    <property type="taxonomic scope" value="Bacteria"/>
</dbReference>
<gene>
    <name evidence="1" type="ORF">ATO8_11784</name>
</gene>
<dbReference type="Proteomes" id="UP000019063">
    <property type="component" value="Unassembled WGS sequence"/>
</dbReference>
<keyword evidence="2" id="KW-1185">Reference proteome</keyword>
<proteinExistence type="predicted"/>
<name>W4HIX6_9RHOB</name>